<proteinExistence type="inferred from homology"/>
<evidence type="ECO:0000256" key="2">
    <source>
        <dbReference type="ARBA" id="ARBA00007935"/>
    </source>
</evidence>
<evidence type="ECO:0000256" key="6">
    <source>
        <dbReference type="ARBA" id="ARBA00022989"/>
    </source>
</evidence>
<comment type="subcellular location">
    <subcellularLocation>
        <location evidence="1">Cell membrane</location>
        <topology evidence="1">Multi-pass membrane protein</topology>
    </subcellularLocation>
</comment>
<dbReference type="PANTHER" id="PTHR30472">
    <property type="entry name" value="FERRIC ENTEROBACTIN TRANSPORT SYSTEM PERMEASE PROTEIN"/>
    <property type="match status" value="1"/>
</dbReference>
<sequence length="330" mass="33802">MSRAAACWVVVIVLLAGGVVASLLVGAGDLSDAALRERFLVLRGWRLANAFLSGAALAGAGVLVQGLFRNPLASPSLIGTSAGASLGGVAVLLLWNTLLAGALPPWLPAELVLPIGCLVGAWASLAILLAVTGRDASMITVLLTGFILSALFLSVVGLLSAIAQERYELGRAVVAFTLGGVESTGPRHALLALPLVAITAAVSMGWCRHLDVLLSGEDEARSLGVDVPRVRRWVIVWAATLTAAAVAIGGNIAFVGLVVPHVLRSFVGELHRALFPAALVGGGAFVVWADVLTRVVPTTSPIPLGVVTGLVGAPVFLVLLARASREGRIV</sequence>
<dbReference type="GO" id="GO:0022857">
    <property type="term" value="F:transmembrane transporter activity"/>
    <property type="evidence" value="ECO:0007669"/>
    <property type="project" value="InterPro"/>
</dbReference>
<gene>
    <name evidence="9" type="primary">fecD</name>
    <name evidence="9" type="ORF">Pla163_36960</name>
</gene>
<accession>A0A518D4Z0</accession>
<dbReference type="Gene3D" id="1.10.3470.10">
    <property type="entry name" value="ABC transporter involved in vitamin B12 uptake, BtuC"/>
    <property type="match status" value="1"/>
</dbReference>
<evidence type="ECO:0000256" key="1">
    <source>
        <dbReference type="ARBA" id="ARBA00004651"/>
    </source>
</evidence>
<dbReference type="EMBL" id="CP036290">
    <property type="protein sequence ID" value="QDU86545.1"/>
    <property type="molecule type" value="Genomic_DNA"/>
</dbReference>
<dbReference type="RefSeq" id="WP_145191986.1">
    <property type="nucleotide sequence ID" value="NZ_CP036290.1"/>
</dbReference>
<dbReference type="InterPro" id="IPR037294">
    <property type="entry name" value="ABC_BtuC-like"/>
</dbReference>
<keyword evidence="5 8" id="KW-0812">Transmembrane</keyword>
<dbReference type="GO" id="GO:0005886">
    <property type="term" value="C:plasma membrane"/>
    <property type="evidence" value="ECO:0007669"/>
    <property type="project" value="UniProtKB-SubCell"/>
</dbReference>
<reference evidence="9 10" key="1">
    <citation type="submission" date="2019-02" db="EMBL/GenBank/DDBJ databases">
        <title>Deep-cultivation of Planctomycetes and their phenomic and genomic characterization uncovers novel biology.</title>
        <authorList>
            <person name="Wiegand S."/>
            <person name="Jogler M."/>
            <person name="Boedeker C."/>
            <person name="Pinto D."/>
            <person name="Vollmers J."/>
            <person name="Rivas-Marin E."/>
            <person name="Kohn T."/>
            <person name="Peeters S.H."/>
            <person name="Heuer A."/>
            <person name="Rast P."/>
            <person name="Oberbeckmann S."/>
            <person name="Bunk B."/>
            <person name="Jeske O."/>
            <person name="Meyerdierks A."/>
            <person name="Storesund J.E."/>
            <person name="Kallscheuer N."/>
            <person name="Luecker S."/>
            <person name="Lage O.M."/>
            <person name="Pohl T."/>
            <person name="Merkel B.J."/>
            <person name="Hornburger P."/>
            <person name="Mueller R.-W."/>
            <person name="Bruemmer F."/>
            <person name="Labrenz M."/>
            <person name="Spormann A.M."/>
            <person name="Op den Camp H."/>
            <person name="Overmann J."/>
            <person name="Amann R."/>
            <person name="Jetten M.S.M."/>
            <person name="Mascher T."/>
            <person name="Medema M.H."/>
            <person name="Devos D.P."/>
            <person name="Kaster A.-K."/>
            <person name="Ovreas L."/>
            <person name="Rohde M."/>
            <person name="Galperin M.Y."/>
            <person name="Jogler C."/>
        </authorList>
    </citation>
    <scope>NUCLEOTIDE SEQUENCE [LARGE SCALE GENOMIC DNA]</scope>
    <source>
        <strain evidence="9 10">Pla163</strain>
    </source>
</reference>
<keyword evidence="7 8" id="KW-0472">Membrane</keyword>
<dbReference type="AlphaFoldDB" id="A0A518D4Z0"/>
<name>A0A518D4Z0_9BACT</name>
<feature type="transmembrane region" description="Helical" evidence="8">
    <location>
        <begin position="301"/>
        <end position="321"/>
    </location>
</feature>
<keyword evidence="6 8" id="KW-1133">Transmembrane helix</keyword>
<dbReference type="Proteomes" id="UP000319342">
    <property type="component" value="Chromosome"/>
</dbReference>
<dbReference type="CDD" id="cd06550">
    <property type="entry name" value="TM_ABC_iron-siderophores_like"/>
    <property type="match status" value="1"/>
</dbReference>
<dbReference type="OrthoDB" id="9792889at2"/>
<dbReference type="InterPro" id="IPR000522">
    <property type="entry name" value="ABC_transptr_permease_BtuC"/>
</dbReference>
<feature type="transmembrane region" description="Helical" evidence="8">
    <location>
        <begin position="76"/>
        <end position="99"/>
    </location>
</feature>
<keyword evidence="10" id="KW-1185">Reference proteome</keyword>
<dbReference type="SUPFAM" id="SSF81345">
    <property type="entry name" value="ABC transporter involved in vitamin B12 uptake, BtuC"/>
    <property type="match status" value="1"/>
</dbReference>
<keyword evidence="3" id="KW-0813">Transport</keyword>
<evidence type="ECO:0000256" key="4">
    <source>
        <dbReference type="ARBA" id="ARBA00022475"/>
    </source>
</evidence>
<evidence type="ECO:0000256" key="8">
    <source>
        <dbReference type="SAM" id="Phobius"/>
    </source>
</evidence>
<feature type="transmembrane region" description="Helical" evidence="8">
    <location>
        <begin position="45"/>
        <end position="64"/>
    </location>
</feature>
<keyword evidence="4" id="KW-1003">Cell membrane</keyword>
<dbReference type="PANTHER" id="PTHR30472:SF25">
    <property type="entry name" value="ABC TRANSPORTER PERMEASE PROTEIN MJ0876-RELATED"/>
    <property type="match status" value="1"/>
</dbReference>
<evidence type="ECO:0000256" key="5">
    <source>
        <dbReference type="ARBA" id="ARBA00022692"/>
    </source>
</evidence>
<dbReference type="Pfam" id="PF01032">
    <property type="entry name" value="FecCD"/>
    <property type="match status" value="1"/>
</dbReference>
<comment type="similarity">
    <text evidence="2">Belongs to the binding-protein-dependent transport system permease family. FecCD subfamily.</text>
</comment>
<evidence type="ECO:0000313" key="9">
    <source>
        <dbReference type="EMBL" id="QDU86545.1"/>
    </source>
</evidence>
<feature type="transmembrane region" description="Helical" evidence="8">
    <location>
        <begin position="138"/>
        <end position="163"/>
    </location>
</feature>
<feature type="transmembrane region" description="Helical" evidence="8">
    <location>
        <begin position="111"/>
        <end position="131"/>
    </location>
</feature>
<feature type="transmembrane region" description="Helical" evidence="8">
    <location>
        <begin position="270"/>
        <end position="289"/>
    </location>
</feature>
<organism evidence="9 10">
    <name type="scientific">Rohdeia mirabilis</name>
    <dbReference type="NCBI Taxonomy" id="2528008"/>
    <lineage>
        <taxon>Bacteria</taxon>
        <taxon>Pseudomonadati</taxon>
        <taxon>Planctomycetota</taxon>
        <taxon>Planctomycetia</taxon>
        <taxon>Planctomycetia incertae sedis</taxon>
        <taxon>Rohdeia</taxon>
    </lineage>
</organism>
<evidence type="ECO:0000256" key="3">
    <source>
        <dbReference type="ARBA" id="ARBA00022448"/>
    </source>
</evidence>
<evidence type="ECO:0000256" key="7">
    <source>
        <dbReference type="ARBA" id="ARBA00023136"/>
    </source>
</evidence>
<feature type="transmembrane region" description="Helical" evidence="8">
    <location>
        <begin position="234"/>
        <end position="258"/>
    </location>
</feature>
<protein>
    <submittedName>
        <fullName evidence="9">Fe(3+) dicitrate transport system permease protein FecD</fullName>
    </submittedName>
</protein>
<evidence type="ECO:0000313" key="10">
    <source>
        <dbReference type="Proteomes" id="UP000319342"/>
    </source>
</evidence>